<evidence type="ECO:0000313" key="2">
    <source>
        <dbReference type="Proteomes" id="UP000236311"/>
    </source>
</evidence>
<dbReference type="EMBL" id="OFSM01000028">
    <property type="protein sequence ID" value="SOY31626.1"/>
    <property type="molecule type" value="Genomic_DNA"/>
</dbReference>
<keyword evidence="2" id="KW-1185">Reference proteome</keyword>
<evidence type="ECO:0000313" key="1">
    <source>
        <dbReference type="EMBL" id="SOY31626.1"/>
    </source>
</evidence>
<reference evidence="1 2" key="1">
    <citation type="submission" date="2018-01" db="EMBL/GenBank/DDBJ databases">
        <authorList>
            <person name="Gaut B.S."/>
            <person name="Morton B.R."/>
            <person name="Clegg M.T."/>
            <person name="Duvall M.R."/>
        </authorList>
    </citation>
    <scope>NUCLEOTIDE SEQUENCE [LARGE SCALE GENOMIC DNA]</scope>
    <source>
        <strain evidence="1">GP69</strain>
    </source>
</reference>
<proteinExistence type="predicted"/>
<dbReference type="RefSeq" id="WP_103241614.1">
    <property type="nucleotide sequence ID" value="NZ_JANJZD010000028.1"/>
</dbReference>
<gene>
    <name evidence="1" type="ORF">AMURIS_04370</name>
</gene>
<accession>A0A2K4ZMH9</accession>
<dbReference type="AlphaFoldDB" id="A0A2K4ZMH9"/>
<organism evidence="1 2">
    <name type="scientific">Acetatifactor muris</name>
    <dbReference type="NCBI Taxonomy" id="879566"/>
    <lineage>
        <taxon>Bacteria</taxon>
        <taxon>Bacillati</taxon>
        <taxon>Bacillota</taxon>
        <taxon>Clostridia</taxon>
        <taxon>Lachnospirales</taxon>
        <taxon>Lachnospiraceae</taxon>
        <taxon>Acetatifactor</taxon>
    </lineage>
</organism>
<name>A0A2K4ZMH9_9FIRM</name>
<dbReference type="OrthoDB" id="2044276at2"/>
<sequence length="229" mass="26320">MQENRYFQKALSDFTHASASGGAIRHLTDLGYTVKQISERLDFPTPYERVQRDVWERLKENGVILSEEPGSGGRKEKVNYIQERDRFGRTSFRRVTEEACAETVRGWKELCITITADRTRAGVVSGNKAAGRDIFDLLQEKVRENGEAYSYASCDFGLAAMKASGQLQDMLSVLEAKPREYVEGLPWERQRVYHRINSRMMEILTQLCLAGQYQGECFFLKTEEKIRIQ</sequence>
<protein>
    <submittedName>
        <fullName evidence="1">Uncharacterized protein</fullName>
    </submittedName>
</protein>
<dbReference type="Proteomes" id="UP000236311">
    <property type="component" value="Unassembled WGS sequence"/>
</dbReference>